<proteinExistence type="predicted"/>
<evidence type="ECO:0000313" key="2">
    <source>
        <dbReference type="Proteomes" id="UP000216857"/>
    </source>
</evidence>
<organism evidence="1 2">
    <name type="scientific">Bordetella genomosp. 9</name>
    <dbReference type="NCBI Taxonomy" id="1416803"/>
    <lineage>
        <taxon>Bacteria</taxon>
        <taxon>Pseudomonadati</taxon>
        <taxon>Pseudomonadota</taxon>
        <taxon>Betaproteobacteria</taxon>
        <taxon>Burkholderiales</taxon>
        <taxon>Alcaligenaceae</taxon>
        <taxon>Bordetella</taxon>
    </lineage>
</organism>
<keyword evidence="2" id="KW-1185">Reference proteome</keyword>
<accession>A0A261RGF6</accession>
<name>A0A261RGF6_9BORD</name>
<sequence>MGDQEKDAARWREFAARATDTKTSAWHRLLEELGLADPEECFDIAQIIDAAIAERAAKEQGNG</sequence>
<gene>
    <name evidence="1" type="ORF">CAL26_09775</name>
</gene>
<evidence type="ECO:0000313" key="1">
    <source>
        <dbReference type="EMBL" id="OZI23710.1"/>
    </source>
</evidence>
<dbReference type="EMBL" id="NEVJ01000002">
    <property type="protein sequence ID" value="OZI23710.1"/>
    <property type="molecule type" value="Genomic_DNA"/>
</dbReference>
<reference evidence="1" key="1">
    <citation type="submission" date="2017-05" db="EMBL/GenBank/DDBJ databases">
        <title>Complete and WGS of Bordetella genogroups.</title>
        <authorList>
            <person name="Spilker T."/>
            <person name="Lipuma J."/>
        </authorList>
    </citation>
    <scope>NUCLEOTIDE SEQUENCE</scope>
    <source>
        <strain evidence="1">AU21707</strain>
    </source>
</reference>
<dbReference type="RefSeq" id="WP_094846672.1">
    <property type="nucleotide sequence ID" value="NZ_NEVJ01000002.1"/>
</dbReference>
<protein>
    <submittedName>
        <fullName evidence="1">Uncharacterized protein</fullName>
    </submittedName>
</protein>
<comment type="caution">
    <text evidence="1">The sequence shown here is derived from an EMBL/GenBank/DDBJ whole genome shotgun (WGS) entry which is preliminary data.</text>
</comment>
<dbReference type="Proteomes" id="UP000216857">
    <property type="component" value="Unassembled WGS sequence"/>
</dbReference>
<dbReference type="AlphaFoldDB" id="A0A261RGF6"/>